<dbReference type="Gene3D" id="3.30.1610.20">
    <property type="entry name" value="Hen1, N-terminal domain"/>
    <property type="match status" value="1"/>
</dbReference>
<dbReference type="GO" id="GO:0031047">
    <property type="term" value="P:regulatory ncRNA-mediated gene silencing"/>
    <property type="evidence" value="ECO:0007669"/>
    <property type="project" value="UniProtKB-KW"/>
</dbReference>
<evidence type="ECO:0000256" key="10">
    <source>
        <dbReference type="ARBA" id="ARBA00023158"/>
    </source>
</evidence>
<dbReference type="EMBL" id="RKQG01000001">
    <property type="protein sequence ID" value="RPE34700.1"/>
    <property type="molecule type" value="Genomic_DNA"/>
</dbReference>
<comment type="catalytic activity">
    <reaction evidence="12">
        <text>small RNA 3'-end nucleotide + S-adenosyl-L-methionine = small RNA 3'-end 2'-O-methylnucleotide + S-adenosyl-L-homocysteine + H(+)</text>
        <dbReference type="Rhea" id="RHEA:37887"/>
        <dbReference type="Rhea" id="RHEA-COMP:10415"/>
        <dbReference type="Rhea" id="RHEA-COMP:10416"/>
        <dbReference type="ChEBI" id="CHEBI:15378"/>
        <dbReference type="ChEBI" id="CHEBI:57856"/>
        <dbReference type="ChEBI" id="CHEBI:59789"/>
        <dbReference type="ChEBI" id="CHEBI:74896"/>
        <dbReference type="ChEBI" id="CHEBI:74898"/>
        <dbReference type="EC" id="2.1.1.386"/>
    </reaction>
</comment>
<keyword evidence="17" id="KW-1185">Reference proteome</keyword>
<evidence type="ECO:0000256" key="8">
    <source>
        <dbReference type="ARBA" id="ARBA00022842"/>
    </source>
</evidence>
<organism evidence="16 17">
    <name type="scientific">Kitasatospora cineracea</name>
    <dbReference type="NCBI Taxonomy" id="88074"/>
    <lineage>
        <taxon>Bacteria</taxon>
        <taxon>Bacillati</taxon>
        <taxon>Actinomycetota</taxon>
        <taxon>Actinomycetes</taxon>
        <taxon>Kitasatosporales</taxon>
        <taxon>Streptomycetaceae</taxon>
        <taxon>Kitasatospora</taxon>
    </lineage>
</organism>
<feature type="compositionally biased region" description="Low complexity" evidence="13">
    <location>
        <begin position="269"/>
        <end position="298"/>
    </location>
</feature>
<reference evidence="16 17" key="1">
    <citation type="submission" date="2018-11" db="EMBL/GenBank/DDBJ databases">
        <title>Sequencing the genomes of 1000 actinobacteria strains.</title>
        <authorList>
            <person name="Klenk H.-P."/>
        </authorList>
    </citation>
    <scope>NUCLEOTIDE SEQUENCE [LARGE SCALE GENOMIC DNA]</scope>
    <source>
        <strain evidence="16 17">DSM 44781</strain>
    </source>
</reference>
<sequence>MFVSISTTGTAENPASDLGFLLHKHPDKVQRFATAHGTAHVFYPEAGEQACTAALLLEIDPTALLRQGRGKGRSGSPDLALAQYVNDRPYAASSLLAVALRTVYRSAMKGECAHRPELPGRALPLRIALPAVPVAGGEGPELVERLFAPVGWQVDARPVPLDESFPEWGDSRYVRLELTGTLRLADALQHLYVLLPVLDGSKHYWVAPDEVDKLLAAGQGWLADHPERALIIRRYLSRRWSLTRLATERLALARLAEADDREAEEIDNAVPDVPDVPDVSDAPGTADTADATTATATAEEVNPTGPTGSAGPITAVAEAAGAAEGGLERGESLAAQRRTAILAALARTGAARVLDLGCGQGELVGALLKEPRVTEVLGVDVSSLALTIAARRLRLDRLPERQARRVKLVQGALTYTDARLKGYDAAVLCEVIEHLDLPRLPALEYAVFGAARPGSVVVTTPNAEYNVRWETLPAGHKRHDDHRFEWGRAEFAAWTEQVAADYGYTVELEPVGPVDPEVGAPTQLAHFRLAEPATTEPAATESTATTEPAATESTATTEPVTIEPVTTEPVTTGPDAAGPTVTGTPSHDHAPEGSAHR</sequence>
<keyword evidence="4" id="KW-0489">Methyltransferase</keyword>
<evidence type="ECO:0000256" key="6">
    <source>
        <dbReference type="ARBA" id="ARBA00022691"/>
    </source>
</evidence>
<feature type="region of interest" description="Disordered" evidence="13">
    <location>
        <begin position="261"/>
        <end position="312"/>
    </location>
</feature>
<dbReference type="InterPro" id="IPR038546">
    <property type="entry name" value="Hen1_N_sf"/>
</dbReference>
<evidence type="ECO:0000256" key="12">
    <source>
        <dbReference type="ARBA" id="ARBA00048418"/>
    </source>
</evidence>
<gene>
    <name evidence="16" type="ORF">EDD38_3030</name>
</gene>
<dbReference type="InterPro" id="IPR013217">
    <property type="entry name" value="Methyltransf_12"/>
</dbReference>
<dbReference type="NCBIfam" id="TIGR04074">
    <property type="entry name" value="bacter_Hen1"/>
    <property type="match status" value="1"/>
</dbReference>
<feature type="domain" description="Methyltransferase type 12" evidence="14">
    <location>
        <begin position="354"/>
        <end position="454"/>
    </location>
</feature>
<comment type="cofactor">
    <cofactor evidence="1">
        <name>Mg(2+)</name>
        <dbReference type="ChEBI" id="CHEBI:18420"/>
    </cofactor>
</comment>
<evidence type="ECO:0000256" key="4">
    <source>
        <dbReference type="ARBA" id="ARBA00022603"/>
    </source>
</evidence>
<dbReference type="GO" id="GO:0090486">
    <property type="term" value="F:small RNA 2'-O-methyltransferase activity"/>
    <property type="evidence" value="ECO:0007669"/>
    <property type="project" value="UniProtKB-EC"/>
</dbReference>
<evidence type="ECO:0000256" key="11">
    <source>
        <dbReference type="ARBA" id="ARBA00035025"/>
    </source>
</evidence>
<proteinExistence type="inferred from homology"/>
<evidence type="ECO:0000256" key="7">
    <source>
        <dbReference type="ARBA" id="ARBA00022723"/>
    </source>
</evidence>
<comment type="caution">
    <text evidence="16">The sequence shown here is derived from an EMBL/GenBank/DDBJ whole genome shotgun (WGS) entry which is preliminary data.</text>
</comment>
<dbReference type="GO" id="GO:0001510">
    <property type="term" value="P:RNA methylation"/>
    <property type="evidence" value="ECO:0007669"/>
    <property type="project" value="InterPro"/>
</dbReference>
<evidence type="ECO:0000256" key="9">
    <source>
        <dbReference type="ARBA" id="ARBA00022884"/>
    </source>
</evidence>
<keyword evidence="7" id="KW-0479">Metal-binding</keyword>
<dbReference type="Pfam" id="PF08242">
    <property type="entry name" value="Methyltransf_12"/>
    <property type="match status" value="1"/>
</dbReference>
<keyword evidence="10" id="KW-0943">RNA-mediated gene silencing</keyword>
<comment type="similarity">
    <text evidence="2">Belongs to the methyltransferase superfamily. HEN1 family.</text>
</comment>
<dbReference type="Pfam" id="PF12623">
    <property type="entry name" value="Hen1_L"/>
    <property type="match status" value="1"/>
</dbReference>
<keyword evidence="5" id="KW-0808">Transferase</keyword>
<evidence type="ECO:0000259" key="15">
    <source>
        <dbReference type="Pfam" id="PF12623"/>
    </source>
</evidence>
<dbReference type="InterPro" id="IPR026610">
    <property type="entry name" value="Hen1"/>
</dbReference>
<protein>
    <recommendedName>
        <fullName evidence="3">Small RNA 2'-O-methyltransferase</fullName>
        <ecNumber evidence="11">2.1.1.386</ecNumber>
    </recommendedName>
</protein>
<evidence type="ECO:0000256" key="2">
    <source>
        <dbReference type="ARBA" id="ARBA00009026"/>
    </source>
</evidence>
<feature type="domain" description="Hen1 N-terminal" evidence="15">
    <location>
        <begin position="1"/>
        <end position="251"/>
    </location>
</feature>
<feature type="compositionally biased region" description="Basic and acidic residues" evidence="13">
    <location>
        <begin position="586"/>
        <end position="597"/>
    </location>
</feature>
<dbReference type="InterPro" id="IPR029063">
    <property type="entry name" value="SAM-dependent_MTases_sf"/>
</dbReference>
<accession>A0A3N4S7M1</accession>
<feature type="region of interest" description="Disordered" evidence="13">
    <location>
        <begin position="532"/>
        <end position="597"/>
    </location>
</feature>
<keyword evidence="8" id="KW-0460">Magnesium</keyword>
<dbReference type="Gene3D" id="3.40.50.150">
    <property type="entry name" value="Vaccinia Virus protein VP39"/>
    <property type="match status" value="1"/>
</dbReference>
<feature type="compositionally biased region" description="Low complexity" evidence="13">
    <location>
        <begin position="532"/>
        <end position="572"/>
    </location>
</feature>
<dbReference type="PANTHER" id="PTHR21404:SF3">
    <property type="entry name" value="SMALL RNA 2'-O-METHYLTRANSFERASE"/>
    <property type="match status" value="1"/>
</dbReference>
<evidence type="ECO:0000313" key="17">
    <source>
        <dbReference type="Proteomes" id="UP000266906"/>
    </source>
</evidence>
<dbReference type="CDD" id="cd02440">
    <property type="entry name" value="AdoMet_MTases"/>
    <property type="match status" value="1"/>
</dbReference>
<dbReference type="GO" id="GO:0046872">
    <property type="term" value="F:metal ion binding"/>
    <property type="evidence" value="ECO:0007669"/>
    <property type="project" value="UniProtKB-KW"/>
</dbReference>
<dbReference type="Proteomes" id="UP000266906">
    <property type="component" value="Unassembled WGS sequence"/>
</dbReference>
<dbReference type="PANTHER" id="PTHR21404">
    <property type="entry name" value="HEN1"/>
    <property type="match status" value="1"/>
</dbReference>
<evidence type="ECO:0000259" key="14">
    <source>
        <dbReference type="Pfam" id="PF08242"/>
    </source>
</evidence>
<evidence type="ECO:0000313" key="16">
    <source>
        <dbReference type="EMBL" id="RPE34700.1"/>
    </source>
</evidence>
<dbReference type="GO" id="GO:0003723">
    <property type="term" value="F:RNA binding"/>
    <property type="evidence" value="ECO:0007669"/>
    <property type="project" value="UniProtKB-KW"/>
</dbReference>
<dbReference type="EC" id="2.1.1.386" evidence="11"/>
<evidence type="ECO:0000256" key="13">
    <source>
        <dbReference type="SAM" id="MobiDB-lite"/>
    </source>
</evidence>
<dbReference type="SUPFAM" id="SSF53335">
    <property type="entry name" value="S-adenosyl-L-methionine-dependent methyltransferases"/>
    <property type="match status" value="1"/>
</dbReference>
<name>A0A3N4S7M1_9ACTN</name>
<dbReference type="RefSeq" id="WP_123818393.1">
    <property type="nucleotide sequence ID" value="NZ_RKQG01000001.1"/>
</dbReference>
<dbReference type="InterPro" id="IPR024740">
    <property type="entry name" value="Hen1_N"/>
</dbReference>
<evidence type="ECO:0000256" key="3">
    <source>
        <dbReference type="ARBA" id="ARBA00021330"/>
    </source>
</evidence>
<dbReference type="AlphaFoldDB" id="A0A3N4S7M1"/>
<keyword evidence="9" id="KW-0694">RNA-binding</keyword>
<evidence type="ECO:0000256" key="1">
    <source>
        <dbReference type="ARBA" id="ARBA00001946"/>
    </source>
</evidence>
<dbReference type="InterPro" id="IPR024026">
    <property type="entry name" value="3'-RNA_MeTfrase_Hen1_bac"/>
</dbReference>
<keyword evidence="6" id="KW-0949">S-adenosyl-L-methionine</keyword>
<evidence type="ECO:0000256" key="5">
    <source>
        <dbReference type="ARBA" id="ARBA00022679"/>
    </source>
</evidence>